<feature type="domain" description="N-acetyltransferase" evidence="1">
    <location>
        <begin position="1"/>
        <end position="147"/>
    </location>
</feature>
<proteinExistence type="predicted"/>
<dbReference type="CDD" id="cd04301">
    <property type="entry name" value="NAT_SF"/>
    <property type="match status" value="1"/>
</dbReference>
<dbReference type="InterPro" id="IPR050276">
    <property type="entry name" value="MshD_Acetyltransferase"/>
</dbReference>
<sequence length="167" mass="17980">MLIRAEEQRDWVAVHAVNASAFETPAEANLVDALRDQVQPLISLVAEDNGAIVGHIMFSPVSLSSYPALRIMGLAPMAVASEYQRKGIGSALVHAGLERCKQLGFGAVVVLGHPAYYPRFGFSASAPFGIGCEYEVPEEVFMLVELQAGFLRGASGIVKYHTLFSNL</sequence>
<evidence type="ECO:0000313" key="3">
    <source>
        <dbReference type="Proteomes" id="UP000607397"/>
    </source>
</evidence>
<protein>
    <submittedName>
        <fullName evidence="2">GNAT family N-acetyltransferase</fullName>
    </submittedName>
</protein>
<accession>A0A8K2AGQ4</accession>
<dbReference type="SUPFAM" id="SSF55729">
    <property type="entry name" value="Acyl-CoA N-acyltransferases (Nat)"/>
    <property type="match status" value="1"/>
</dbReference>
<reference evidence="2" key="1">
    <citation type="submission" date="2019-12" db="EMBL/GenBank/DDBJ databases">
        <title>High-Quality draft genome sequences of three cyanobacteria isolated from the limestone walls of the Old Cathedral of Coimbra.</title>
        <authorList>
            <person name="Tiago I."/>
            <person name="Soares F."/>
            <person name="Portugal A."/>
        </authorList>
    </citation>
    <scope>NUCLEOTIDE SEQUENCE [LARGE SCALE GENOMIC DNA]</scope>
    <source>
        <strain evidence="2">C</strain>
    </source>
</reference>
<evidence type="ECO:0000259" key="1">
    <source>
        <dbReference type="PROSITE" id="PS51186"/>
    </source>
</evidence>
<dbReference type="GO" id="GO:0016747">
    <property type="term" value="F:acyltransferase activity, transferring groups other than amino-acyl groups"/>
    <property type="evidence" value="ECO:0007669"/>
    <property type="project" value="InterPro"/>
</dbReference>
<gene>
    <name evidence="2" type="ORF">GS597_00430</name>
</gene>
<dbReference type="PROSITE" id="PS51186">
    <property type="entry name" value="GNAT"/>
    <property type="match status" value="1"/>
</dbReference>
<dbReference type="EMBL" id="WVIC01000001">
    <property type="protein sequence ID" value="NCJ05010.1"/>
    <property type="molecule type" value="Genomic_DNA"/>
</dbReference>
<dbReference type="AlphaFoldDB" id="A0A8K2AGQ4"/>
<dbReference type="PANTHER" id="PTHR43617:SF2">
    <property type="entry name" value="UPF0039 PROTEIN SLL0451"/>
    <property type="match status" value="1"/>
</dbReference>
<keyword evidence="3" id="KW-1185">Reference proteome</keyword>
<evidence type="ECO:0000313" key="2">
    <source>
        <dbReference type="EMBL" id="NCJ05010.1"/>
    </source>
</evidence>
<dbReference type="InterPro" id="IPR000182">
    <property type="entry name" value="GNAT_dom"/>
</dbReference>
<dbReference type="Pfam" id="PF00583">
    <property type="entry name" value="Acetyltransf_1"/>
    <property type="match status" value="1"/>
</dbReference>
<dbReference type="Proteomes" id="UP000607397">
    <property type="component" value="Unassembled WGS sequence"/>
</dbReference>
<dbReference type="PANTHER" id="PTHR43617">
    <property type="entry name" value="L-AMINO ACID N-ACETYLTRANSFERASE"/>
    <property type="match status" value="1"/>
</dbReference>
<name>A0A8K2AGQ4_9CYAN</name>
<dbReference type="Gene3D" id="3.40.630.30">
    <property type="match status" value="1"/>
</dbReference>
<dbReference type="InterPro" id="IPR016181">
    <property type="entry name" value="Acyl_CoA_acyltransferase"/>
</dbReference>
<dbReference type="RefSeq" id="WP_161823482.1">
    <property type="nucleotide sequence ID" value="NZ_WVIC01000001.1"/>
</dbReference>
<organism evidence="2 3">
    <name type="scientific">Petrachloros mirabilis ULC683</name>
    <dbReference type="NCBI Taxonomy" id="2781853"/>
    <lineage>
        <taxon>Bacteria</taxon>
        <taxon>Bacillati</taxon>
        <taxon>Cyanobacteriota</taxon>
        <taxon>Cyanophyceae</taxon>
        <taxon>Synechococcales</taxon>
        <taxon>Petrachlorosaceae</taxon>
        <taxon>Petrachloros</taxon>
        <taxon>Petrachloros mirabilis</taxon>
    </lineage>
</organism>
<comment type="caution">
    <text evidence="2">The sequence shown here is derived from an EMBL/GenBank/DDBJ whole genome shotgun (WGS) entry which is preliminary data.</text>
</comment>